<evidence type="ECO:0000313" key="2">
    <source>
        <dbReference type="Proteomes" id="UP000199205"/>
    </source>
</evidence>
<protein>
    <submittedName>
        <fullName evidence="1">Uncharacterized protein</fullName>
    </submittedName>
</protein>
<evidence type="ECO:0000313" key="1">
    <source>
        <dbReference type="EMBL" id="SCB30368.1"/>
    </source>
</evidence>
<sequence>MLVPFVRRFTYREIEPGKWGAFVGFQLVATAGTEDAVRALVSERHR</sequence>
<name>A0A1C3VRP1_9HYPH</name>
<dbReference type="Proteomes" id="UP000199205">
    <property type="component" value="Unassembled WGS sequence"/>
</dbReference>
<organism evidence="1 2">
    <name type="scientific">Rhizobium lusitanum</name>
    <dbReference type="NCBI Taxonomy" id="293958"/>
    <lineage>
        <taxon>Bacteria</taxon>
        <taxon>Pseudomonadati</taxon>
        <taxon>Pseudomonadota</taxon>
        <taxon>Alphaproteobacteria</taxon>
        <taxon>Hyphomicrobiales</taxon>
        <taxon>Rhizobiaceae</taxon>
        <taxon>Rhizobium/Agrobacterium group</taxon>
        <taxon>Rhizobium</taxon>
    </lineage>
</organism>
<proteinExistence type="predicted"/>
<dbReference type="AlphaFoldDB" id="A0A1C3VRP1"/>
<reference evidence="1 2" key="1">
    <citation type="submission" date="2016-08" db="EMBL/GenBank/DDBJ databases">
        <authorList>
            <person name="Seilhamer J.J."/>
        </authorList>
    </citation>
    <scope>NUCLEOTIDE SEQUENCE [LARGE SCALE GENOMIC DNA]</scope>
    <source>
        <strain evidence="1 2">P1-7</strain>
    </source>
</reference>
<dbReference type="EMBL" id="FMAF01000006">
    <property type="protein sequence ID" value="SCB30368.1"/>
    <property type="molecule type" value="Genomic_DNA"/>
</dbReference>
<gene>
    <name evidence="1" type="ORF">GA0061101_106100</name>
</gene>
<accession>A0A1C3VRP1</accession>